<dbReference type="RefSeq" id="WP_179371341.1">
    <property type="nucleotide sequence ID" value="NZ_CP026995.1"/>
</dbReference>
<protein>
    <submittedName>
        <fullName evidence="1">Uncharacterized protein</fullName>
    </submittedName>
</protein>
<dbReference type="AlphaFoldDB" id="A0A7D5REI2"/>
<keyword evidence="2" id="KW-1185">Reference proteome</keyword>
<dbReference type="OrthoDB" id="9885at2157"/>
<proteinExistence type="predicted"/>
<evidence type="ECO:0000313" key="2">
    <source>
        <dbReference type="Proteomes" id="UP000509478"/>
    </source>
</evidence>
<dbReference type="EMBL" id="CP026995">
    <property type="protein sequence ID" value="QLH07461.1"/>
    <property type="molecule type" value="Genomic_DNA"/>
</dbReference>
<dbReference type="Proteomes" id="UP000509478">
    <property type="component" value="Chromosome"/>
</dbReference>
<dbReference type="KEGG" id="nue:C5F50_10560"/>
<gene>
    <name evidence="1" type="ORF">C5F50_10560</name>
</gene>
<organism evidence="1 2">
    <name type="scientific">Nitrosopumilus ureiphilus</name>
    <dbReference type="NCBI Taxonomy" id="1470067"/>
    <lineage>
        <taxon>Archaea</taxon>
        <taxon>Nitrososphaerota</taxon>
        <taxon>Nitrososphaeria</taxon>
        <taxon>Nitrosopumilales</taxon>
        <taxon>Nitrosopumilaceae</taxon>
        <taxon>Nitrosopumilus</taxon>
    </lineage>
</organism>
<name>A0A7D5REI2_9ARCH</name>
<reference evidence="1 2" key="1">
    <citation type="submission" date="2018-02" db="EMBL/GenBank/DDBJ databases">
        <title>Complete genome of Nitrosopumilus ureaphilus PS0.</title>
        <authorList>
            <person name="Qin W."/>
            <person name="Zheng Y."/>
            <person name="Stahl D.A."/>
        </authorList>
    </citation>
    <scope>NUCLEOTIDE SEQUENCE [LARGE SCALE GENOMIC DNA]</scope>
    <source>
        <strain evidence="1 2">PS0</strain>
    </source>
</reference>
<dbReference type="GeneID" id="56068558"/>
<accession>A0A7D5REI2</accession>
<evidence type="ECO:0000313" key="1">
    <source>
        <dbReference type="EMBL" id="QLH07461.1"/>
    </source>
</evidence>
<sequence length="144" mass="17296">MENKNESTTHEENRISICDVMKDGTSEITQKLESQVPTFVQNFSDWYTEYLHMYDDLFGTCYMAEKEFFDKLNLDQKMLKELKRNFDILKKTYLDGIDMSTNFFNAYTKIRIDAIKSFDNYVHVLMESYAKNLSQYNEYIKQFK</sequence>